<dbReference type="OrthoDB" id="97863at2759"/>
<dbReference type="InterPro" id="IPR046341">
    <property type="entry name" value="SET_dom_sf"/>
</dbReference>
<dbReference type="Gene3D" id="2.170.270.10">
    <property type="entry name" value="SET domain"/>
    <property type="match status" value="1"/>
</dbReference>
<evidence type="ECO:0000259" key="1">
    <source>
        <dbReference type="Pfam" id="PF00856"/>
    </source>
</evidence>
<evidence type="ECO:0000313" key="3">
    <source>
        <dbReference type="Proteomes" id="UP000052943"/>
    </source>
</evidence>
<dbReference type="SUPFAM" id="SSF82199">
    <property type="entry name" value="SET domain"/>
    <property type="match status" value="1"/>
</dbReference>
<dbReference type="STRING" id="4790.A0A0W8CIU4"/>
<gene>
    <name evidence="2" type="ORF">AM587_10013489</name>
</gene>
<reference evidence="2 3" key="1">
    <citation type="submission" date="2015-11" db="EMBL/GenBank/DDBJ databases">
        <title>Genomes and virulence difference between two physiological races of Phytophthora nicotianae.</title>
        <authorList>
            <person name="Liu H."/>
            <person name="Ma X."/>
            <person name="Yu H."/>
            <person name="Fang D."/>
            <person name="Li Y."/>
            <person name="Wang X."/>
            <person name="Wang W."/>
            <person name="Dong Y."/>
            <person name="Xiao B."/>
        </authorList>
    </citation>
    <scope>NUCLEOTIDE SEQUENCE [LARGE SCALE GENOMIC DNA]</scope>
    <source>
        <strain evidence="3">race 0</strain>
    </source>
</reference>
<dbReference type="AlphaFoldDB" id="A0A0W8CIU4"/>
<dbReference type="EMBL" id="LNFO01002999">
    <property type="protein sequence ID" value="KUF84071.1"/>
    <property type="molecule type" value="Genomic_DNA"/>
</dbReference>
<feature type="domain" description="SET" evidence="1">
    <location>
        <begin position="39"/>
        <end position="97"/>
    </location>
</feature>
<dbReference type="InterPro" id="IPR001214">
    <property type="entry name" value="SET_dom"/>
</dbReference>
<accession>A0A0W8CIU4</accession>
<dbReference type="CDD" id="cd08161">
    <property type="entry name" value="SET"/>
    <property type="match status" value="1"/>
</dbReference>
<comment type="caution">
    <text evidence="2">The sequence shown here is derived from an EMBL/GenBank/DDBJ whole genome shotgun (WGS) entry which is preliminary data.</text>
</comment>
<protein>
    <submittedName>
        <fullName evidence="2">Histone-lysine N-methyltransferase SUV39H2</fullName>
    </submittedName>
</protein>
<proteinExistence type="predicted"/>
<dbReference type="Pfam" id="PF00856">
    <property type="entry name" value="SET"/>
    <property type="match status" value="1"/>
</dbReference>
<dbReference type="Proteomes" id="UP000052943">
    <property type="component" value="Unassembled WGS sequence"/>
</dbReference>
<organism evidence="2 3">
    <name type="scientific">Phytophthora nicotianae</name>
    <name type="common">Potato buckeye rot agent</name>
    <name type="synonym">Phytophthora parasitica</name>
    <dbReference type="NCBI Taxonomy" id="4792"/>
    <lineage>
        <taxon>Eukaryota</taxon>
        <taxon>Sar</taxon>
        <taxon>Stramenopiles</taxon>
        <taxon>Oomycota</taxon>
        <taxon>Peronosporomycetes</taxon>
        <taxon>Peronosporales</taxon>
        <taxon>Peronosporaceae</taxon>
        <taxon>Phytophthora</taxon>
    </lineage>
</organism>
<name>A0A0W8CIU4_PHYNI</name>
<evidence type="ECO:0000313" key="2">
    <source>
        <dbReference type="EMBL" id="KUF84071.1"/>
    </source>
</evidence>
<sequence>MLGEYCGELTEFPAMVEGQPPLAVKQNSGYTLLYNAKSVNNNFVYVDALRCGSITRFISHSCEPNAAFIEQQTQTLVRVLVKMIKSVSAGAHITVHYRNERWLTCACDRCWKGSRVKEETADEA</sequence>